<feature type="region of interest" description="Disordered" evidence="1">
    <location>
        <begin position="296"/>
        <end position="326"/>
    </location>
</feature>
<evidence type="ECO:0000313" key="3">
    <source>
        <dbReference type="EMBL" id="MQN81557.1"/>
    </source>
</evidence>
<evidence type="ECO:0000313" key="4">
    <source>
        <dbReference type="Proteomes" id="UP000480425"/>
    </source>
</evidence>
<comment type="caution">
    <text evidence="3">The sequence shown here is derived from an EMBL/GenBank/DDBJ whole genome shotgun (WGS) entry which is preliminary data.</text>
</comment>
<gene>
    <name evidence="3" type="ORF">F7D73_11475</name>
</gene>
<name>A0A6G1U2B2_9BACT</name>
<protein>
    <submittedName>
        <fullName evidence="3">Outer membrane beta-barrel protein</fullName>
    </submittedName>
</protein>
<dbReference type="RefSeq" id="WP_153124844.1">
    <property type="nucleotide sequence ID" value="NZ_VZCB01000082.1"/>
</dbReference>
<reference evidence="3 4" key="1">
    <citation type="submission" date="2019-09" db="EMBL/GenBank/DDBJ databases">
        <title>Distinct polysaccharide growth profiles of human intestinal Prevotella copri isolates.</title>
        <authorList>
            <person name="Fehlner-Peach H."/>
            <person name="Magnabosco C."/>
            <person name="Raghavan V."/>
            <person name="Scher J.U."/>
            <person name="Tett A."/>
            <person name="Cox L.M."/>
            <person name="Gottsegen C."/>
            <person name="Watters A."/>
            <person name="Wiltshire- Gordon J.D."/>
            <person name="Segata N."/>
            <person name="Bonneau R."/>
            <person name="Littman D.R."/>
        </authorList>
    </citation>
    <scope>NUCLEOTIDE SEQUENCE [LARGE SCALE GENOMIC DNA]</scope>
    <source>
        <strain evidence="4">iA622</strain>
    </source>
</reference>
<sequence length="969" mass="111320">MKSINLIILFLMAVLPNYAYGYQLQQQNNQDKKKKEHKVEVYGDVKDSFTQAYLKAFVTVMDKDSNVIDTMTTRGWEKHLFYHTQVPARPASYIIKAACDGYETKCINHTIKYIGRNKDFSFPSLLLKKKFNKDVALDDVVVTGTKVKLAYRGDTLVFNASAFNVPDGSMLDALVRQMPGAEMKSNGDIYVNGKKIDYLLLNGKDFFKGKNQVMLDNLPYYTVKELKVYDRSSEKSRLMGKEMEKKDYVMDVALKREYSRGYIANVEAAGGSEDRYLARLFGLYYTDNSRISVFGNMNNKNETRRPGSQGDWSPSNSPQGQKTTRQVGVDFNTTSKSQEIREQGNVTFAWDNTHDLTHSSQENFASTGNIFGRSISDSRSDNHSFNLYNNFGVSGKLGVWLDTRIDYSDRKSSSSNLSATYSANPERWGDIRQTIDSTFAQNVSGSLHDIITNRSLYQSRSKVHTFTGSQTASVWYKLPWGDRITLDMSGKYTSSKPNESFSLNRNEYFKTGEKDLRNYYNDSRQNSYDMNASLYYEIAIPYSKWAMFIEPKFAQTYQSVKGLKYRLDELGGDWIANPELMFATLPSNMEQLSGVIDEDVSRSYQTMKKNTGGELVFQRNDRSSYLFLSLSISEEKERLYYHTSTLDTIARRNRVVFKPSFMYDCSDGKKSIRLYYYMQSQTPDFFSIMPYRDNSNPLAVRVNNPDLENSLYHHYDVNIRFNGLKNQQYIGFFATGNFYHNLVGTRTTYNSQTGGYTYMSDNIGGGGNWDFWTTTSYGVALDKARLFRLDYRLWFNGLRRKDFDIAYDDNSTQLCYVLRTELGNSLYFKYQKDKLSINLGGKVEWKHGTSDRSNFEKLNAYDFEYGGNMTYTLPLGISLSTDLKEYCRRGYSEKSFNTSDLVWNASLSRSFCKGKLTLKAEAFDILQNLSSTVYEVGGQGKTEKWNNTLPSYAMLHLMYKFSKAPKSKK</sequence>
<dbReference type="InterPro" id="IPR041700">
    <property type="entry name" value="OMP_b-brl_3"/>
</dbReference>
<evidence type="ECO:0000259" key="2">
    <source>
        <dbReference type="Pfam" id="PF14905"/>
    </source>
</evidence>
<dbReference type="OrthoDB" id="1075943at2"/>
<evidence type="ECO:0000256" key="1">
    <source>
        <dbReference type="SAM" id="MobiDB-lite"/>
    </source>
</evidence>
<dbReference type="Pfam" id="PF14905">
    <property type="entry name" value="OMP_b-brl_3"/>
    <property type="match status" value="1"/>
</dbReference>
<feature type="domain" description="Outer membrane protein beta-barrel" evidence="2">
    <location>
        <begin position="640"/>
        <end position="777"/>
    </location>
</feature>
<dbReference type="SUPFAM" id="SSF56935">
    <property type="entry name" value="Porins"/>
    <property type="match status" value="1"/>
</dbReference>
<feature type="compositionally biased region" description="Polar residues" evidence="1">
    <location>
        <begin position="310"/>
        <end position="326"/>
    </location>
</feature>
<dbReference type="Proteomes" id="UP000480425">
    <property type="component" value="Unassembled WGS sequence"/>
</dbReference>
<organism evidence="3 4">
    <name type="scientific">Segatella copri</name>
    <dbReference type="NCBI Taxonomy" id="165179"/>
    <lineage>
        <taxon>Bacteria</taxon>
        <taxon>Pseudomonadati</taxon>
        <taxon>Bacteroidota</taxon>
        <taxon>Bacteroidia</taxon>
        <taxon>Bacteroidales</taxon>
        <taxon>Prevotellaceae</taxon>
        <taxon>Segatella</taxon>
    </lineage>
</organism>
<proteinExistence type="predicted"/>
<dbReference type="AlphaFoldDB" id="A0A6G1U2B2"/>
<dbReference type="EMBL" id="VZCB01000082">
    <property type="protein sequence ID" value="MQN81557.1"/>
    <property type="molecule type" value="Genomic_DNA"/>
</dbReference>
<accession>A0A6G1U2B2</accession>